<evidence type="ECO:0000313" key="3">
    <source>
        <dbReference type="Proteomes" id="UP000050761"/>
    </source>
</evidence>
<sequence>MRSSGVGQGWKGREWGRAGTTHEAGRAREGSGYLRSTGDGAAVCDWAPRFLTYTAGVPGEQSNMVVGRERKPDEAREVVEVEEVEAVVVGESAVIAGFLWRWPQISPLIGRR</sequence>
<proteinExistence type="predicted"/>
<reference evidence="2 3" key="1">
    <citation type="submission" date="2018-11" db="EMBL/GenBank/DDBJ databases">
        <authorList>
            <consortium name="Pathogen Informatics"/>
        </authorList>
    </citation>
    <scope>NUCLEOTIDE SEQUENCE [LARGE SCALE GENOMIC DNA]</scope>
</reference>
<accession>A0A3P7Z782</accession>
<reference evidence="4" key="2">
    <citation type="submission" date="2019-09" db="UniProtKB">
        <authorList>
            <consortium name="WormBaseParasite"/>
        </authorList>
    </citation>
    <scope>IDENTIFICATION</scope>
</reference>
<feature type="compositionally biased region" description="Gly residues" evidence="1">
    <location>
        <begin position="1"/>
        <end position="10"/>
    </location>
</feature>
<name>A0A183FXI4_HELPZ</name>
<keyword evidence="3" id="KW-1185">Reference proteome</keyword>
<protein>
    <submittedName>
        <fullName evidence="2 4">Uncharacterized protein</fullName>
    </submittedName>
</protein>
<dbReference type="Proteomes" id="UP000050761">
    <property type="component" value="Unassembled WGS sequence"/>
</dbReference>
<evidence type="ECO:0000256" key="1">
    <source>
        <dbReference type="SAM" id="MobiDB-lite"/>
    </source>
</evidence>
<feature type="region of interest" description="Disordered" evidence="1">
    <location>
        <begin position="1"/>
        <end position="32"/>
    </location>
</feature>
<dbReference type="EMBL" id="UZAH01027846">
    <property type="protein sequence ID" value="VDO95510.1"/>
    <property type="molecule type" value="Genomic_DNA"/>
</dbReference>
<gene>
    <name evidence="2" type="ORF">HPBE_LOCUS13266</name>
</gene>
<evidence type="ECO:0000313" key="4">
    <source>
        <dbReference type="WBParaSite" id="HPBE_0001326501-mRNA-1"/>
    </source>
</evidence>
<dbReference type="AlphaFoldDB" id="A0A183FXI4"/>
<accession>A0A183FXI4</accession>
<evidence type="ECO:0000313" key="2">
    <source>
        <dbReference type="EMBL" id="VDO95510.1"/>
    </source>
</evidence>
<organism evidence="3 4">
    <name type="scientific">Heligmosomoides polygyrus</name>
    <name type="common">Parasitic roundworm</name>
    <dbReference type="NCBI Taxonomy" id="6339"/>
    <lineage>
        <taxon>Eukaryota</taxon>
        <taxon>Metazoa</taxon>
        <taxon>Ecdysozoa</taxon>
        <taxon>Nematoda</taxon>
        <taxon>Chromadorea</taxon>
        <taxon>Rhabditida</taxon>
        <taxon>Rhabditina</taxon>
        <taxon>Rhabditomorpha</taxon>
        <taxon>Strongyloidea</taxon>
        <taxon>Heligmosomidae</taxon>
        <taxon>Heligmosomoides</taxon>
    </lineage>
</organism>
<dbReference type="WBParaSite" id="HPBE_0001326501-mRNA-1">
    <property type="protein sequence ID" value="HPBE_0001326501-mRNA-1"/>
    <property type="gene ID" value="HPBE_0001326501"/>
</dbReference>